<protein>
    <submittedName>
        <fullName evidence="3">TonB-dependent receptor plug domain-containing protein</fullName>
    </submittedName>
</protein>
<evidence type="ECO:0000259" key="2">
    <source>
        <dbReference type="Pfam" id="PF07715"/>
    </source>
</evidence>
<keyword evidence="1" id="KW-0472">Membrane</keyword>
<reference evidence="3" key="1">
    <citation type="submission" date="2023-01" db="EMBL/GenBank/DDBJ databases">
        <title>Genome-based studies on antimicrobial resistance profiles of Riemerella anatipestifer in China, 1994 to 2021.</title>
        <authorList>
            <person name="Yang Z."/>
            <person name="Zhu D."/>
        </authorList>
    </citation>
    <scope>NUCLEOTIDE SEQUENCE</scope>
    <source>
        <strain evidence="3">RCAD1218</strain>
    </source>
</reference>
<accession>A0AAP6HES6</accession>
<dbReference type="GeneID" id="93717143"/>
<dbReference type="GO" id="GO:0009279">
    <property type="term" value="C:cell outer membrane"/>
    <property type="evidence" value="ECO:0007669"/>
    <property type="project" value="UniProtKB-SubCell"/>
</dbReference>
<feature type="domain" description="TonB-dependent receptor plug" evidence="2">
    <location>
        <begin position="1"/>
        <end position="57"/>
    </location>
</feature>
<dbReference type="Proteomes" id="UP001284033">
    <property type="component" value="Unassembled WGS sequence"/>
</dbReference>
<evidence type="ECO:0000313" key="4">
    <source>
        <dbReference type="Proteomes" id="UP001284033"/>
    </source>
</evidence>
<dbReference type="InterPro" id="IPR012910">
    <property type="entry name" value="Plug_dom"/>
</dbReference>
<comment type="similarity">
    <text evidence="1">Belongs to the TonB-dependent receptor family.</text>
</comment>
<organism evidence="3 4">
    <name type="scientific">Riemerella anatipestifer</name>
    <name type="common">Moraxella anatipestifer</name>
    <dbReference type="NCBI Taxonomy" id="34085"/>
    <lineage>
        <taxon>Bacteria</taxon>
        <taxon>Pseudomonadati</taxon>
        <taxon>Bacteroidota</taxon>
        <taxon>Flavobacteriia</taxon>
        <taxon>Flavobacteriales</taxon>
        <taxon>Weeksellaceae</taxon>
        <taxon>Riemerella</taxon>
    </lineage>
</organism>
<keyword evidence="3" id="KW-0675">Receptor</keyword>
<dbReference type="NCBIfam" id="TIGR04057">
    <property type="entry name" value="SusC_RagA_signa"/>
    <property type="match status" value="1"/>
</dbReference>
<dbReference type="EMBL" id="JAQZHK010000004">
    <property type="protein sequence ID" value="MDY3512839.1"/>
    <property type="molecule type" value="Genomic_DNA"/>
</dbReference>
<dbReference type="Pfam" id="PF07715">
    <property type="entry name" value="Plug"/>
    <property type="match status" value="1"/>
</dbReference>
<keyword evidence="1" id="KW-1134">Transmembrane beta strand</keyword>
<dbReference type="SUPFAM" id="SSF56935">
    <property type="entry name" value="Porins"/>
    <property type="match status" value="1"/>
</dbReference>
<dbReference type="InterPro" id="IPR037066">
    <property type="entry name" value="Plug_dom_sf"/>
</dbReference>
<comment type="subcellular location">
    <subcellularLocation>
        <location evidence="1">Cell outer membrane</location>
        <topology evidence="1">Multi-pass membrane protein</topology>
    </subcellularLocation>
</comment>
<keyword evidence="1" id="KW-0998">Cell outer membrane</keyword>
<sequence length="168" mass="18595">MRGFGSVNGNRSPLFVVDGIPYNGNVTSINPEDIESTVILKDATATAIYGARGANGVVLINTKTGRGRSVITYESKLGFNMDLLPRYDVIRSPEEYIEISWNAMYNRGLLSSTEDQLINPVDFANSNVFSRIGISPRYNLWGKDIKDLIDPVTGKFRPGVSRLYTPEN</sequence>
<dbReference type="InterPro" id="IPR039426">
    <property type="entry name" value="TonB-dep_rcpt-like"/>
</dbReference>
<dbReference type="Gene3D" id="2.170.130.10">
    <property type="entry name" value="TonB-dependent receptor, plug domain"/>
    <property type="match status" value="1"/>
</dbReference>
<evidence type="ECO:0000256" key="1">
    <source>
        <dbReference type="PROSITE-ProRule" id="PRU01360"/>
    </source>
</evidence>
<proteinExistence type="inferred from homology"/>
<dbReference type="PROSITE" id="PS52016">
    <property type="entry name" value="TONB_DEPENDENT_REC_3"/>
    <property type="match status" value="1"/>
</dbReference>
<keyword evidence="1" id="KW-0812">Transmembrane</keyword>
<comment type="caution">
    <text evidence="3">The sequence shown here is derived from an EMBL/GenBank/DDBJ whole genome shotgun (WGS) entry which is preliminary data.</text>
</comment>
<gene>
    <name evidence="3" type="ORF">PG303_06395</name>
</gene>
<dbReference type="AlphaFoldDB" id="A0AAP6HES6"/>
<dbReference type="RefSeq" id="WP_225908288.1">
    <property type="nucleotide sequence ID" value="NZ_CP031845.1"/>
</dbReference>
<dbReference type="InterPro" id="IPR023997">
    <property type="entry name" value="TonB-dep_OMP_SusC/RagA_CS"/>
</dbReference>
<name>A0AAP6HES6_RIEAN</name>
<evidence type="ECO:0000313" key="3">
    <source>
        <dbReference type="EMBL" id="MDY3512839.1"/>
    </source>
</evidence>
<keyword evidence="1" id="KW-0813">Transport</keyword>